<name>A0A0M0LL41_9BACL</name>
<evidence type="ECO:0008006" key="3">
    <source>
        <dbReference type="Google" id="ProtNLM"/>
    </source>
</evidence>
<evidence type="ECO:0000313" key="1">
    <source>
        <dbReference type="EMBL" id="KOO51795.1"/>
    </source>
</evidence>
<dbReference type="OrthoDB" id="2428213at2"/>
<dbReference type="AlphaFoldDB" id="A0A0M0LL41"/>
<organism evidence="1 2">
    <name type="scientific">Viridibacillus arvi</name>
    <dbReference type="NCBI Taxonomy" id="263475"/>
    <lineage>
        <taxon>Bacteria</taxon>
        <taxon>Bacillati</taxon>
        <taxon>Bacillota</taxon>
        <taxon>Bacilli</taxon>
        <taxon>Bacillales</taxon>
        <taxon>Caryophanaceae</taxon>
        <taxon>Viridibacillus</taxon>
    </lineage>
</organism>
<dbReference type="Pfam" id="PF13789">
    <property type="entry name" value="DUF4181"/>
    <property type="match status" value="1"/>
</dbReference>
<keyword evidence="2" id="KW-1185">Reference proteome</keyword>
<proteinExistence type="predicted"/>
<protein>
    <recommendedName>
        <fullName evidence="3">DUF4181 domain-containing protein</fullName>
    </recommendedName>
</protein>
<reference evidence="2" key="1">
    <citation type="submission" date="2015-08" db="EMBL/GenBank/DDBJ databases">
        <title>Fjat-10028 dsm 16317.</title>
        <authorList>
            <person name="Liu B."/>
            <person name="Wang J."/>
            <person name="Zhu Y."/>
            <person name="Liu G."/>
            <person name="Chen Q."/>
            <person name="Chen Z."/>
            <person name="Lan J."/>
            <person name="Che J."/>
            <person name="Ge C."/>
            <person name="Shi H."/>
            <person name="Pan Z."/>
            <person name="Liu X."/>
        </authorList>
    </citation>
    <scope>NUCLEOTIDE SEQUENCE [LARGE SCALE GENOMIC DNA]</scope>
    <source>
        <strain evidence="2">DSM 16317</strain>
    </source>
</reference>
<dbReference type="Proteomes" id="UP000036867">
    <property type="component" value="Unassembled WGS sequence"/>
</dbReference>
<evidence type="ECO:0000313" key="2">
    <source>
        <dbReference type="Proteomes" id="UP000036867"/>
    </source>
</evidence>
<dbReference type="EMBL" id="LILB01000001">
    <property type="protein sequence ID" value="KOO51795.1"/>
    <property type="molecule type" value="Genomic_DNA"/>
</dbReference>
<dbReference type="GeneID" id="301135456"/>
<dbReference type="RefSeq" id="WP_053415959.1">
    <property type="nucleotide sequence ID" value="NZ_LILB01000001.1"/>
</dbReference>
<accession>A0A0M0LL41</accession>
<dbReference type="InterPro" id="IPR025441">
    <property type="entry name" value="DUF4181"/>
</dbReference>
<comment type="caution">
    <text evidence="1">The sequence shown here is derived from an EMBL/GenBank/DDBJ whole genome shotgun (WGS) entry which is preliminary data.</text>
</comment>
<sequence length="140" mass="17080">MDNETLKIVVLLLIFTGIILMFGYFMRKILKVERKKWFSYNHVNDLHKKIDWSIRITFSLIFITISYYMIYSDVHKIDWYFDMWVYFFLLFIFLSESVRSVMEWKYATNPNTYIVTVAEMVLIIVLVIIILKTRFFNLLN</sequence>
<gene>
    <name evidence="1" type="ORF">AMD00_04975</name>
</gene>